<evidence type="ECO:0000256" key="1">
    <source>
        <dbReference type="SAM" id="MobiDB-lite"/>
    </source>
</evidence>
<feature type="compositionally biased region" description="Basic and acidic residues" evidence="1">
    <location>
        <begin position="20"/>
        <end position="34"/>
    </location>
</feature>
<feature type="compositionally biased region" description="Low complexity" evidence="1">
    <location>
        <begin position="1"/>
        <end position="16"/>
    </location>
</feature>
<comment type="caution">
    <text evidence="2">The sequence shown here is derived from an EMBL/GenBank/DDBJ whole genome shotgun (WGS) entry which is preliminary data.</text>
</comment>
<organism evidence="2 3">
    <name type="scientific">Aristolochia fimbriata</name>
    <name type="common">White veined hardy Dutchman's pipe vine</name>
    <dbReference type="NCBI Taxonomy" id="158543"/>
    <lineage>
        <taxon>Eukaryota</taxon>
        <taxon>Viridiplantae</taxon>
        <taxon>Streptophyta</taxon>
        <taxon>Embryophyta</taxon>
        <taxon>Tracheophyta</taxon>
        <taxon>Spermatophyta</taxon>
        <taxon>Magnoliopsida</taxon>
        <taxon>Magnoliidae</taxon>
        <taxon>Piperales</taxon>
        <taxon>Aristolochiaceae</taxon>
        <taxon>Aristolochia</taxon>
    </lineage>
</organism>
<accession>A0AAV7F8U4</accession>
<evidence type="ECO:0000313" key="2">
    <source>
        <dbReference type="EMBL" id="KAG9457378.1"/>
    </source>
</evidence>
<name>A0AAV7F8U4_ARIFI</name>
<reference evidence="2 3" key="1">
    <citation type="submission" date="2021-07" db="EMBL/GenBank/DDBJ databases">
        <title>The Aristolochia fimbriata genome: insights into angiosperm evolution, floral development and chemical biosynthesis.</title>
        <authorList>
            <person name="Jiao Y."/>
        </authorList>
    </citation>
    <scope>NUCLEOTIDE SEQUENCE [LARGE SCALE GENOMIC DNA]</scope>
    <source>
        <strain evidence="2">IBCAS-2021</strain>
        <tissue evidence="2">Leaf</tissue>
    </source>
</reference>
<dbReference type="AlphaFoldDB" id="A0AAV7F8U4"/>
<keyword evidence="3" id="KW-1185">Reference proteome</keyword>
<feature type="region of interest" description="Disordered" evidence="1">
    <location>
        <begin position="1"/>
        <end position="48"/>
    </location>
</feature>
<dbReference type="EMBL" id="JAINDJ010000002">
    <property type="protein sequence ID" value="KAG9457378.1"/>
    <property type="molecule type" value="Genomic_DNA"/>
</dbReference>
<evidence type="ECO:0000313" key="3">
    <source>
        <dbReference type="Proteomes" id="UP000825729"/>
    </source>
</evidence>
<protein>
    <submittedName>
        <fullName evidence="2">Uncharacterized protein</fullName>
    </submittedName>
</protein>
<dbReference type="Proteomes" id="UP000825729">
    <property type="component" value="Unassembled WGS sequence"/>
</dbReference>
<gene>
    <name evidence="2" type="ORF">H6P81_001886</name>
</gene>
<proteinExistence type="predicted"/>
<sequence>MAPNASSLQQLSLHSSPAHRIRDSIARGGSDSRRGGPTSPPSEYSGYSITACEGRKAFREEETTKRFRRKAALRHFNGIAIPPLTESGTP</sequence>